<dbReference type="PRINTS" id="PR00032">
    <property type="entry name" value="HTHARAC"/>
</dbReference>
<evidence type="ECO:0000256" key="2">
    <source>
        <dbReference type="ARBA" id="ARBA00023125"/>
    </source>
</evidence>
<organism evidence="5 6">
    <name type="scientific">Caenibius tardaugens NBRC 16725</name>
    <dbReference type="NCBI Taxonomy" id="1219035"/>
    <lineage>
        <taxon>Bacteria</taxon>
        <taxon>Pseudomonadati</taxon>
        <taxon>Pseudomonadota</taxon>
        <taxon>Alphaproteobacteria</taxon>
        <taxon>Sphingomonadales</taxon>
        <taxon>Erythrobacteraceae</taxon>
        <taxon>Caenibius</taxon>
    </lineage>
</organism>
<dbReference type="AlphaFoldDB" id="U2YNM6"/>
<gene>
    <name evidence="5" type="ORF">NT2_07_01820</name>
</gene>
<evidence type="ECO:0000313" key="5">
    <source>
        <dbReference type="EMBL" id="GAD50182.1"/>
    </source>
</evidence>
<dbReference type="Pfam" id="PF12833">
    <property type="entry name" value="HTH_18"/>
    <property type="match status" value="1"/>
</dbReference>
<dbReference type="Gene3D" id="1.10.10.60">
    <property type="entry name" value="Homeodomain-like"/>
    <property type="match status" value="2"/>
</dbReference>
<evidence type="ECO:0000259" key="4">
    <source>
        <dbReference type="PROSITE" id="PS01124"/>
    </source>
</evidence>
<dbReference type="SUPFAM" id="SSF46689">
    <property type="entry name" value="Homeodomain-like"/>
    <property type="match status" value="2"/>
</dbReference>
<dbReference type="PROSITE" id="PS01124">
    <property type="entry name" value="HTH_ARAC_FAMILY_2"/>
    <property type="match status" value="1"/>
</dbReference>
<accession>U2YNM6</accession>
<keyword evidence="3" id="KW-0804">Transcription</keyword>
<dbReference type="Pfam" id="PF12852">
    <property type="entry name" value="Cupin_6"/>
    <property type="match status" value="1"/>
</dbReference>
<dbReference type="OrthoDB" id="9802263at2"/>
<keyword evidence="1" id="KW-0805">Transcription regulation</keyword>
<evidence type="ECO:0000313" key="6">
    <source>
        <dbReference type="Proteomes" id="UP000016568"/>
    </source>
</evidence>
<name>U2YNM6_9SPHN</name>
<protein>
    <submittedName>
        <fullName evidence="5">Putative AraC family transcriptional regulator</fullName>
    </submittedName>
</protein>
<keyword evidence="2" id="KW-0238">DNA-binding</keyword>
<dbReference type="InterPro" id="IPR018062">
    <property type="entry name" value="HTH_AraC-typ_CS"/>
</dbReference>
<dbReference type="SMART" id="SM00342">
    <property type="entry name" value="HTH_ARAC"/>
    <property type="match status" value="1"/>
</dbReference>
<dbReference type="InterPro" id="IPR009057">
    <property type="entry name" value="Homeodomain-like_sf"/>
</dbReference>
<dbReference type="RefSeq" id="WP_021691000.1">
    <property type="nucleotide sequence ID" value="NZ_BASZ01000007.1"/>
</dbReference>
<dbReference type="PANTHER" id="PTHR46796">
    <property type="entry name" value="HTH-TYPE TRANSCRIPTIONAL ACTIVATOR RHAS-RELATED"/>
    <property type="match status" value="1"/>
</dbReference>
<evidence type="ECO:0000256" key="3">
    <source>
        <dbReference type="ARBA" id="ARBA00023163"/>
    </source>
</evidence>
<evidence type="ECO:0000256" key="1">
    <source>
        <dbReference type="ARBA" id="ARBA00023015"/>
    </source>
</evidence>
<proteinExistence type="predicted"/>
<dbReference type="KEGG" id="ntd:EGO55_05855"/>
<dbReference type="PROSITE" id="PS00041">
    <property type="entry name" value="HTH_ARAC_FAMILY_1"/>
    <property type="match status" value="1"/>
</dbReference>
<sequence length="329" mass="35313">MKATLSDLLQSVRIAKIDTAFVALGENAGVRLSSGRNACLHLVLEGQVALEDGSGAERPTLLQAGDYAVSLGGKPQVLMTGAGARVTGSDYFMATHTHDSPPTIRFGTGRSAARLLCGMFQLPVVNPLVRALPRRMVLRAGGKATGDDAKALLMPDLARIARAAQGPGATTLLTSAFDTLFMQAVRGEMAALFKDGLKLVGTLARLRIPIALSLIHSHPERRWTLEKLAGEVGLSRSAFAAEFVAVVGEPLTPYLTRLRMTRAADMLRWQPVAVADVAWSAGYESVAAFSRAFRKHFNTSPAAYQRAQAPRYAHAVAGHMHWSPFLEDE</sequence>
<dbReference type="InterPro" id="IPR018060">
    <property type="entry name" value="HTH_AraC"/>
</dbReference>
<comment type="caution">
    <text evidence="5">The sequence shown here is derived from an EMBL/GenBank/DDBJ whole genome shotgun (WGS) entry which is preliminary data.</text>
</comment>
<keyword evidence="6" id="KW-1185">Reference proteome</keyword>
<dbReference type="GO" id="GO:0003700">
    <property type="term" value="F:DNA-binding transcription factor activity"/>
    <property type="evidence" value="ECO:0007669"/>
    <property type="project" value="InterPro"/>
</dbReference>
<dbReference type="EMBL" id="BASZ01000007">
    <property type="protein sequence ID" value="GAD50182.1"/>
    <property type="molecule type" value="Genomic_DNA"/>
</dbReference>
<dbReference type="Proteomes" id="UP000016568">
    <property type="component" value="Unassembled WGS sequence"/>
</dbReference>
<dbReference type="eggNOG" id="COG2207">
    <property type="taxonomic scope" value="Bacteria"/>
</dbReference>
<reference evidence="5 6" key="1">
    <citation type="submission" date="2013-09" db="EMBL/GenBank/DDBJ databases">
        <title>Whole genome shotgun sequence of Novosphingobium tardaugens NBRC 16725.</title>
        <authorList>
            <person name="Isaki S."/>
            <person name="Hosoyama A."/>
            <person name="Tsuchikane K."/>
            <person name="Katsumata H."/>
            <person name="Ando Y."/>
            <person name="Yamazaki S."/>
            <person name="Fujita N."/>
        </authorList>
    </citation>
    <scope>NUCLEOTIDE SEQUENCE [LARGE SCALE GENOMIC DNA]</scope>
    <source>
        <strain evidence="5 6">NBRC 16725</strain>
    </source>
</reference>
<dbReference type="InterPro" id="IPR020449">
    <property type="entry name" value="Tscrpt_reg_AraC-type_HTH"/>
</dbReference>
<dbReference type="GO" id="GO:0043565">
    <property type="term" value="F:sequence-specific DNA binding"/>
    <property type="evidence" value="ECO:0007669"/>
    <property type="project" value="InterPro"/>
</dbReference>
<dbReference type="InterPro" id="IPR050204">
    <property type="entry name" value="AraC_XylS_family_regulators"/>
</dbReference>
<feature type="domain" description="HTH araC/xylS-type" evidence="4">
    <location>
        <begin position="209"/>
        <end position="307"/>
    </location>
</feature>
<dbReference type="InterPro" id="IPR032783">
    <property type="entry name" value="AraC_lig"/>
</dbReference>
<dbReference type="PANTHER" id="PTHR46796:SF7">
    <property type="entry name" value="ARAC FAMILY TRANSCRIPTIONAL REGULATOR"/>
    <property type="match status" value="1"/>
</dbReference>